<feature type="region of interest" description="Disordered" evidence="1">
    <location>
        <begin position="42"/>
        <end position="84"/>
    </location>
</feature>
<gene>
    <name evidence="3" type="ORF">QLX08_002277</name>
</gene>
<evidence type="ECO:0000256" key="2">
    <source>
        <dbReference type="SAM" id="Phobius"/>
    </source>
</evidence>
<dbReference type="Proteomes" id="UP001432146">
    <property type="component" value="Unassembled WGS sequence"/>
</dbReference>
<evidence type="ECO:0000313" key="3">
    <source>
        <dbReference type="EMBL" id="KAK9307382.1"/>
    </source>
</evidence>
<keyword evidence="4" id="KW-1185">Reference proteome</keyword>
<protein>
    <submittedName>
        <fullName evidence="3">Uncharacterized protein</fullName>
    </submittedName>
</protein>
<proteinExistence type="predicted"/>
<name>A0AAW1AC37_9HYME</name>
<keyword evidence="2" id="KW-0472">Membrane</keyword>
<organism evidence="3 4">
    <name type="scientific">Tetragonisca angustula</name>
    <dbReference type="NCBI Taxonomy" id="166442"/>
    <lineage>
        <taxon>Eukaryota</taxon>
        <taxon>Metazoa</taxon>
        <taxon>Ecdysozoa</taxon>
        <taxon>Arthropoda</taxon>
        <taxon>Hexapoda</taxon>
        <taxon>Insecta</taxon>
        <taxon>Pterygota</taxon>
        <taxon>Neoptera</taxon>
        <taxon>Endopterygota</taxon>
        <taxon>Hymenoptera</taxon>
        <taxon>Apocrita</taxon>
        <taxon>Aculeata</taxon>
        <taxon>Apoidea</taxon>
        <taxon>Anthophila</taxon>
        <taxon>Apidae</taxon>
        <taxon>Tetragonisca</taxon>
    </lineage>
</organism>
<sequence length="84" mass="9432">MSNDAGTLKRCLRTNLGREIAGTLLVVGSFSAAARVSEYIHQRRRKERKWRTQEGDIARKERADDGTSDKNSGEAGLFHLKEDV</sequence>
<reference evidence="3 4" key="1">
    <citation type="submission" date="2024-05" db="EMBL/GenBank/DDBJ databases">
        <title>The nuclear and mitochondrial genome assemblies of Tetragonisca angustula (Apidae: Meliponini), a tiny yet remarkable pollinator in the Neotropics.</title>
        <authorList>
            <person name="Ferrari R."/>
            <person name="Ricardo P.C."/>
            <person name="Dias F.C."/>
            <person name="Araujo N.S."/>
            <person name="Soares D.O."/>
            <person name="Zhou Q.-S."/>
            <person name="Zhu C.-D."/>
            <person name="Coutinho L."/>
            <person name="Airas M.C."/>
            <person name="Batista T.M."/>
        </authorList>
    </citation>
    <scope>NUCLEOTIDE SEQUENCE [LARGE SCALE GENOMIC DNA]</scope>
    <source>
        <strain evidence="3">ASF017062</strain>
        <tissue evidence="3">Abdomen</tissue>
    </source>
</reference>
<feature type="transmembrane region" description="Helical" evidence="2">
    <location>
        <begin position="20"/>
        <end position="41"/>
    </location>
</feature>
<keyword evidence="2" id="KW-0812">Transmembrane</keyword>
<dbReference type="AlphaFoldDB" id="A0AAW1AC37"/>
<feature type="compositionally biased region" description="Basic and acidic residues" evidence="1">
    <location>
        <begin position="50"/>
        <end position="72"/>
    </location>
</feature>
<accession>A0AAW1AC37</accession>
<dbReference type="EMBL" id="JAWNGG020000030">
    <property type="protein sequence ID" value="KAK9307382.1"/>
    <property type="molecule type" value="Genomic_DNA"/>
</dbReference>
<evidence type="ECO:0000313" key="4">
    <source>
        <dbReference type="Proteomes" id="UP001432146"/>
    </source>
</evidence>
<keyword evidence="2" id="KW-1133">Transmembrane helix</keyword>
<evidence type="ECO:0000256" key="1">
    <source>
        <dbReference type="SAM" id="MobiDB-lite"/>
    </source>
</evidence>
<comment type="caution">
    <text evidence="3">The sequence shown here is derived from an EMBL/GenBank/DDBJ whole genome shotgun (WGS) entry which is preliminary data.</text>
</comment>